<comment type="caution">
    <text evidence="2">The sequence shown here is derived from an EMBL/GenBank/DDBJ whole genome shotgun (WGS) entry which is preliminary data.</text>
</comment>
<dbReference type="Proteomes" id="UP000249061">
    <property type="component" value="Unassembled WGS sequence"/>
</dbReference>
<dbReference type="AlphaFoldDB" id="A0A2W5T7P8"/>
<reference evidence="2 3" key="1">
    <citation type="submission" date="2017-08" db="EMBL/GenBank/DDBJ databases">
        <title>Infants hospitalized years apart are colonized by the same room-sourced microbial strains.</title>
        <authorList>
            <person name="Brooks B."/>
            <person name="Olm M.R."/>
            <person name="Firek B.A."/>
            <person name="Baker R."/>
            <person name="Thomas B.C."/>
            <person name="Morowitz M.J."/>
            <person name="Banfield J.F."/>
        </authorList>
    </citation>
    <scope>NUCLEOTIDE SEQUENCE [LARGE SCALE GENOMIC DNA]</scope>
    <source>
        <strain evidence="2">S2_003_000_R2_14</strain>
    </source>
</reference>
<accession>A0A2W5T7P8</accession>
<name>A0A2W5T7P8_9BACT</name>
<feature type="signal peptide" evidence="1">
    <location>
        <begin position="1"/>
        <end position="27"/>
    </location>
</feature>
<feature type="chain" id="PRO_5016119369" description="Lipoprotein" evidence="1">
    <location>
        <begin position="28"/>
        <end position="230"/>
    </location>
</feature>
<evidence type="ECO:0000313" key="2">
    <source>
        <dbReference type="EMBL" id="PZR08366.1"/>
    </source>
</evidence>
<evidence type="ECO:0008006" key="4">
    <source>
        <dbReference type="Google" id="ProtNLM"/>
    </source>
</evidence>
<protein>
    <recommendedName>
        <fullName evidence="4">Lipoprotein</fullName>
    </recommendedName>
</protein>
<evidence type="ECO:0000256" key="1">
    <source>
        <dbReference type="SAM" id="SignalP"/>
    </source>
</evidence>
<proteinExistence type="predicted"/>
<gene>
    <name evidence="2" type="ORF">DI536_24605</name>
</gene>
<organism evidence="2 3">
    <name type="scientific">Archangium gephyra</name>
    <dbReference type="NCBI Taxonomy" id="48"/>
    <lineage>
        <taxon>Bacteria</taxon>
        <taxon>Pseudomonadati</taxon>
        <taxon>Myxococcota</taxon>
        <taxon>Myxococcia</taxon>
        <taxon>Myxococcales</taxon>
        <taxon>Cystobacterineae</taxon>
        <taxon>Archangiaceae</taxon>
        <taxon>Archangium</taxon>
    </lineage>
</organism>
<sequence>MAQWLASPYDTFMTRCALALFAMCVSACGFSSPGGGSKTLYVVAHMSGDGSFNGSRARVTVRGGSERGEAMREAEVAIRGGTLGRTLIPWDEDREEFRLDSFTWVPGVRLEVVRGDDWLDGAIDVPGATLITNPIADSTFRRADNVPLVVRWRDEFGTVAQDTRVRFDKADIEKTAVRGSLEFVVPPNDLRVDDKEKVRVQRSNEIQLEGGAPGSVLTASSEHEIEFKVE</sequence>
<evidence type="ECO:0000313" key="3">
    <source>
        <dbReference type="Proteomes" id="UP000249061"/>
    </source>
</evidence>
<dbReference type="EMBL" id="QFQP01000025">
    <property type="protein sequence ID" value="PZR08366.1"/>
    <property type="molecule type" value="Genomic_DNA"/>
</dbReference>
<keyword evidence="1" id="KW-0732">Signal</keyword>